<feature type="region of interest" description="Disordered" evidence="5">
    <location>
        <begin position="68"/>
        <end position="94"/>
    </location>
</feature>
<dbReference type="InterPro" id="IPR013083">
    <property type="entry name" value="Znf_RING/FYVE/PHD"/>
</dbReference>
<gene>
    <name evidence="7" type="ORF">Ae201684_008310</name>
</gene>
<dbReference type="InterPro" id="IPR055198">
    <property type="entry name" value="NSD_PHD"/>
</dbReference>
<dbReference type="SUPFAM" id="SSF57903">
    <property type="entry name" value="FYVE/PHD zinc finger"/>
    <property type="match status" value="1"/>
</dbReference>
<keyword evidence="3" id="KW-0862">Zinc</keyword>
<comment type="caution">
    <text evidence="7">The sequence shown here is derived from an EMBL/GenBank/DDBJ whole genome shotgun (WGS) entry which is preliminary data.</text>
</comment>
<accession>A0A6G0X5D4</accession>
<dbReference type="InterPro" id="IPR019786">
    <property type="entry name" value="Zinc_finger_PHD-type_CS"/>
</dbReference>
<dbReference type="VEuPathDB" id="FungiDB:AeMF1_017024"/>
<name>A0A6G0X5D4_9STRA</name>
<dbReference type="SMART" id="SM00249">
    <property type="entry name" value="PHD"/>
    <property type="match status" value="2"/>
</dbReference>
<dbReference type="InterPro" id="IPR001965">
    <property type="entry name" value="Znf_PHD"/>
</dbReference>
<keyword evidence="2 4" id="KW-0863">Zinc-finger</keyword>
<dbReference type="PROSITE" id="PS01359">
    <property type="entry name" value="ZF_PHD_1"/>
    <property type="match status" value="1"/>
</dbReference>
<dbReference type="GO" id="GO:0008270">
    <property type="term" value="F:zinc ion binding"/>
    <property type="evidence" value="ECO:0007669"/>
    <property type="project" value="UniProtKB-KW"/>
</dbReference>
<reference evidence="7 8" key="1">
    <citation type="submission" date="2019-07" db="EMBL/GenBank/DDBJ databases">
        <title>Genomics analysis of Aphanomyces spp. identifies a new class of oomycete effector associated with host adaptation.</title>
        <authorList>
            <person name="Gaulin E."/>
        </authorList>
    </citation>
    <scope>NUCLEOTIDE SEQUENCE [LARGE SCALE GENOMIC DNA]</scope>
    <source>
        <strain evidence="7 8">ATCC 201684</strain>
    </source>
</reference>
<evidence type="ECO:0000259" key="6">
    <source>
        <dbReference type="PROSITE" id="PS50016"/>
    </source>
</evidence>
<keyword evidence="8" id="KW-1185">Reference proteome</keyword>
<organism evidence="7 8">
    <name type="scientific">Aphanomyces euteiches</name>
    <dbReference type="NCBI Taxonomy" id="100861"/>
    <lineage>
        <taxon>Eukaryota</taxon>
        <taxon>Sar</taxon>
        <taxon>Stramenopiles</taxon>
        <taxon>Oomycota</taxon>
        <taxon>Saprolegniomycetes</taxon>
        <taxon>Saprolegniales</taxon>
        <taxon>Verrucalvaceae</taxon>
        <taxon>Aphanomyces</taxon>
    </lineage>
</organism>
<dbReference type="CDD" id="cd15565">
    <property type="entry name" value="PHD2_NSD"/>
    <property type="match status" value="1"/>
</dbReference>
<dbReference type="PROSITE" id="PS50016">
    <property type="entry name" value="ZF_PHD_2"/>
    <property type="match status" value="1"/>
</dbReference>
<protein>
    <recommendedName>
        <fullName evidence="6">PHD-type domain-containing protein</fullName>
    </recommendedName>
</protein>
<evidence type="ECO:0000256" key="1">
    <source>
        <dbReference type="ARBA" id="ARBA00022723"/>
    </source>
</evidence>
<dbReference type="PANTHER" id="PTHR46235">
    <property type="entry name" value="PHD FINGER-CONTAINING PROTEIN DDB_G0268158"/>
    <property type="match status" value="1"/>
</dbReference>
<dbReference type="InterPro" id="IPR019787">
    <property type="entry name" value="Znf_PHD-finger"/>
</dbReference>
<evidence type="ECO:0000256" key="4">
    <source>
        <dbReference type="PROSITE-ProRule" id="PRU00146"/>
    </source>
</evidence>
<evidence type="ECO:0000256" key="3">
    <source>
        <dbReference type="ARBA" id="ARBA00022833"/>
    </source>
</evidence>
<evidence type="ECO:0000313" key="7">
    <source>
        <dbReference type="EMBL" id="KAF0735097.1"/>
    </source>
</evidence>
<dbReference type="PANTHER" id="PTHR46235:SF3">
    <property type="entry name" value="PHD FINGER-CONTAINING PROTEIN DDB_G0268158"/>
    <property type="match status" value="1"/>
</dbReference>
<dbReference type="Gene3D" id="3.30.40.10">
    <property type="entry name" value="Zinc/RING finger domain, C3HC4 (zinc finger)"/>
    <property type="match status" value="2"/>
</dbReference>
<sequence>MQVACPWCWKEFPQAGDSLAVHLSTCSLGGDPDGTPDYKSCSICLKLFGLNTPANEILFHKEECERINGAPPKRPGPQKRRRGSDTDKHSSYVRVTAPSVMPQESLPQAPETTSTECFSCGMAGRQLLVCTGTCSRSFHVGCVSEPATLIQRQALSARKQWKCAECSRSIHTCFVCGFLGDDGVDLFPCAYNGCGLYCHDRCAKVDHMATFICPRHTCNRCNQPMVATAEAIFCYRCSKLFANPVGHFGDCGGHQSETPPSHLKSKLAVGDIVLVLEFNNKVLSVRARSFNGNQWGRITKVESIAEWGPQLLDVELFACGNIISLGSNYVLHVRSNYSPTMECLKECMISHFHAELSVRDPTGTGLTMTHRTDAAMDTCLTFQNWGRQLKMTSSQMIDITHHGFLTWTKERAPFDFLDTRRRANSFKSKSKASS</sequence>
<evidence type="ECO:0000313" key="8">
    <source>
        <dbReference type="Proteomes" id="UP000481153"/>
    </source>
</evidence>
<dbReference type="InterPro" id="IPR011011">
    <property type="entry name" value="Znf_FYVE_PHD"/>
</dbReference>
<dbReference type="Pfam" id="PF22908">
    <property type="entry name" value="PHD_NSD"/>
    <property type="match status" value="1"/>
</dbReference>
<evidence type="ECO:0000256" key="2">
    <source>
        <dbReference type="ARBA" id="ARBA00022771"/>
    </source>
</evidence>
<dbReference type="EMBL" id="VJMJ01000101">
    <property type="protein sequence ID" value="KAF0735097.1"/>
    <property type="molecule type" value="Genomic_DNA"/>
</dbReference>
<proteinExistence type="predicted"/>
<dbReference type="AlphaFoldDB" id="A0A6G0X5D4"/>
<evidence type="ECO:0000256" key="5">
    <source>
        <dbReference type="SAM" id="MobiDB-lite"/>
    </source>
</evidence>
<feature type="domain" description="PHD-type" evidence="6">
    <location>
        <begin position="114"/>
        <end position="169"/>
    </location>
</feature>
<dbReference type="Proteomes" id="UP000481153">
    <property type="component" value="Unassembled WGS sequence"/>
</dbReference>
<keyword evidence="1" id="KW-0479">Metal-binding</keyword>